<feature type="transmembrane region" description="Helical" evidence="13">
    <location>
        <begin position="256"/>
        <end position="278"/>
    </location>
</feature>
<reference evidence="17" key="2">
    <citation type="submission" date="2025-08" db="UniProtKB">
        <authorList>
            <consortium name="RefSeq"/>
        </authorList>
    </citation>
    <scope>IDENTIFICATION</scope>
    <source>
        <tissue evidence="17">Leaf</tissue>
    </source>
</reference>
<evidence type="ECO:0000313" key="16">
    <source>
        <dbReference type="Proteomes" id="UP000087766"/>
    </source>
</evidence>
<dbReference type="InterPro" id="IPR011009">
    <property type="entry name" value="Kinase-like_dom_sf"/>
</dbReference>
<keyword evidence="5 14" id="KW-0732">Signal</keyword>
<keyword evidence="7" id="KW-0418">Kinase</keyword>
<keyword evidence="9 13" id="KW-1133">Transmembrane helix</keyword>
<dbReference type="FunFam" id="1.10.510.10:FF:000590">
    <property type="entry name" value="PR5-like receptor kinase"/>
    <property type="match status" value="1"/>
</dbReference>
<keyword evidence="16" id="KW-1185">Reference proteome</keyword>
<proteinExistence type="predicted"/>
<evidence type="ECO:0000256" key="11">
    <source>
        <dbReference type="ARBA" id="ARBA00023180"/>
    </source>
</evidence>
<evidence type="ECO:0000256" key="12">
    <source>
        <dbReference type="PROSITE-ProRule" id="PRU10141"/>
    </source>
</evidence>
<keyword evidence="3" id="KW-0808">Transferase</keyword>
<gene>
    <name evidence="17" type="primary">LOC106764276</name>
</gene>
<dbReference type="PANTHER" id="PTHR27009">
    <property type="entry name" value="RUST RESISTANCE KINASE LR10-RELATED"/>
    <property type="match status" value="1"/>
</dbReference>
<evidence type="ECO:0000256" key="3">
    <source>
        <dbReference type="ARBA" id="ARBA00022679"/>
    </source>
</evidence>
<dbReference type="InterPro" id="IPR045874">
    <property type="entry name" value="LRK10/LRL21-25-like"/>
</dbReference>
<dbReference type="RefSeq" id="XP_014504026.1">
    <property type="nucleotide sequence ID" value="XM_014648540.1"/>
</dbReference>
<dbReference type="FunFam" id="3.30.200.20:FF:000178">
    <property type="entry name" value="serine/threonine-protein kinase PBS1-like"/>
    <property type="match status" value="1"/>
</dbReference>
<evidence type="ECO:0000256" key="5">
    <source>
        <dbReference type="ARBA" id="ARBA00022729"/>
    </source>
</evidence>
<evidence type="ECO:0000256" key="6">
    <source>
        <dbReference type="ARBA" id="ARBA00022741"/>
    </source>
</evidence>
<dbReference type="Pfam" id="PF13947">
    <property type="entry name" value="GUB_WAK_bind"/>
    <property type="match status" value="1"/>
</dbReference>
<evidence type="ECO:0000256" key="9">
    <source>
        <dbReference type="ARBA" id="ARBA00022989"/>
    </source>
</evidence>
<dbReference type="GO" id="GO:0005524">
    <property type="term" value="F:ATP binding"/>
    <property type="evidence" value="ECO:0007669"/>
    <property type="project" value="UniProtKB-UniRule"/>
</dbReference>
<evidence type="ECO:0000256" key="13">
    <source>
        <dbReference type="SAM" id="Phobius"/>
    </source>
</evidence>
<dbReference type="InterPro" id="IPR008271">
    <property type="entry name" value="Ser/Thr_kinase_AS"/>
</dbReference>
<feature type="domain" description="Protein kinase" evidence="15">
    <location>
        <begin position="315"/>
        <end position="600"/>
    </location>
</feature>
<dbReference type="Pfam" id="PF00069">
    <property type="entry name" value="Pkinase"/>
    <property type="match status" value="1"/>
</dbReference>
<dbReference type="GeneID" id="106764276"/>
<dbReference type="GO" id="GO:0030247">
    <property type="term" value="F:polysaccharide binding"/>
    <property type="evidence" value="ECO:0007669"/>
    <property type="project" value="InterPro"/>
</dbReference>
<name>A0A1S3UDD0_VIGRR</name>
<protein>
    <submittedName>
        <fullName evidence="17">Rust resistance kinase Lr10-like</fullName>
    </submittedName>
</protein>
<dbReference type="PROSITE" id="PS00108">
    <property type="entry name" value="PROTEIN_KINASE_ST"/>
    <property type="match status" value="1"/>
</dbReference>
<dbReference type="AlphaFoldDB" id="A0A1S3UDD0"/>
<evidence type="ECO:0000256" key="7">
    <source>
        <dbReference type="ARBA" id="ARBA00022777"/>
    </source>
</evidence>
<dbReference type="InterPro" id="IPR025287">
    <property type="entry name" value="WAK_GUB"/>
</dbReference>
<evidence type="ECO:0000256" key="8">
    <source>
        <dbReference type="ARBA" id="ARBA00022840"/>
    </source>
</evidence>
<evidence type="ECO:0000256" key="10">
    <source>
        <dbReference type="ARBA" id="ARBA00023136"/>
    </source>
</evidence>
<dbReference type="SMART" id="SM00220">
    <property type="entry name" value="S_TKc"/>
    <property type="match status" value="1"/>
</dbReference>
<evidence type="ECO:0000313" key="17">
    <source>
        <dbReference type="RefSeq" id="XP_014504026.1"/>
    </source>
</evidence>
<dbReference type="PROSITE" id="PS50011">
    <property type="entry name" value="PROTEIN_KINASE_DOM"/>
    <property type="match status" value="1"/>
</dbReference>
<evidence type="ECO:0000256" key="1">
    <source>
        <dbReference type="ARBA" id="ARBA00004479"/>
    </source>
</evidence>
<dbReference type="Gene3D" id="1.10.510.10">
    <property type="entry name" value="Transferase(Phosphotransferase) domain 1"/>
    <property type="match status" value="1"/>
</dbReference>
<comment type="subcellular location">
    <subcellularLocation>
        <location evidence="1">Membrane</location>
        <topology evidence="1">Single-pass type I membrane protein</topology>
    </subcellularLocation>
</comment>
<dbReference type="Gene3D" id="3.30.200.20">
    <property type="entry name" value="Phosphorylase Kinase, domain 1"/>
    <property type="match status" value="1"/>
</dbReference>
<feature type="binding site" evidence="12">
    <location>
        <position position="343"/>
    </location>
    <ligand>
        <name>ATP</name>
        <dbReference type="ChEBI" id="CHEBI:30616"/>
    </ligand>
</feature>
<feature type="signal peptide" evidence="14">
    <location>
        <begin position="1"/>
        <end position="20"/>
    </location>
</feature>
<dbReference type="InterPro" id="IPR017441">
    <property type="entry name" value="Protein_kinase_ATP_BS"/>
</dbReference>
<keyword evidence="6 12" id="KW-0547">Nucleotide-binding</keyword>
<dbReference type="KEGG" id="vra:106764276"/>
<keyword evidence="2" id="KW-0723">Serine/threonine-protein kinase</keyword>
<feature type="chain" id="PRO_5010281014" evidence="14">
    <location>
        <begin position="21"/>
        <end position="616"/>
    </location>
</feature>
<accession>A0A1S3UDD0</accession>
<dbReference type="InterPro" id="IPR000719">
    <property type="entry name" value="Prot_kinase_dom"/>
</dbReference>
<keyword evidence="10 13" id="KW-0472">Membrane</keyword>
<dbReference type="PROSITE" id="PS00107">
    <property type="entry name" value="PROTEIN_KINASE_ATP"/>
    <property type="match status" value="1"/>
</dbReference>
<keyword evidence="4 13" id="KW-0812">Transmembrane</keyword>
<keyword evidence="11" id="KW-0325">Glycoprotein</keyword>
<sequence>MWRETTLLVVLLLLVHKSHACHPSSCGKITHISYPFRLRGDPEYCGDERYELGCENNVTVLYLNSEQFHVQAINYDNYTVRVVDPALQHHNCSSLPLRSLSRSNFSDTYTHRMGPYQAGLDPDRNWESLSFEHIVFLNCKHSVRDNSKYVESGECVKWDSKGYAYAVTGDLKAEDLEVGCDVKLVAPTSLRTMNNHSYAAIHRTLAYGFEISWTKLACQNLCLLNRFCYFDSSKKKLRCGTGILDILLGVSSILSYIAWTLILRALILVVVIVLLLVCKWKKRHASMYQNIENYLGQNNFAPIRYSFSDIKKMAGGFKEKLGEGGFGYVFKGKLRSGSYVAIKTLGKSKGNGQDFINEVATIGKIHHQNVVQLIGFCVRGSKHYLVYEFMSNGSLDKFIFSKGRSVNLTYEKIYNISIGVARGIAYLHHGCEMKILHFDIKPHNILLDENFLPKISDFGLAKLYSINNSIVTMTAARGTIGYMAPELFYNNIGGISNKADVYSFGMLLMEMASKRKNLNPHAQHSSQLYFPLWIYDHIREEENIEMEDMTEDEKKIVKKMIIVALWCIQLKPDDRPSMNRVVKMLEGDIEDLEIPPKPILYPDETVTEGQTINSYS</sequence>
<dbReference type="GO" id="GO:0016020">
    <property type="term" value="C:membrane"/>
    <property type="evidence" value="ECO:0007669"/>
    <property type="project" value="UniProtKB-SubCell"/>
</dbReference>
<evidence type="ECO:0000256" key="14">
    <source>
        <dbReference type="SAM" id="SignalP"/>
    </source>
</evidence>
<dbReference type="Proteomes" id="UP000087766">
    <property type="component" value="Chromosome 6"/>
</dbReference>
<evidence type="ECO:0000256" key="4">
    <source>
        <dbReference type="ARBA" id="ARBA00022692"/>
    </source>
</evidence>
<dbReference type="GO" id="GO:0004674">
    <property type="term" value="F:protein serine/threonine kinase activity"/>
    <property type="evidence" value="ECO:0007669"/>
    <property type="project" value="UniProtKB-KW"/>
</dbReference>
<dbReference type="SUPFAM" id="SSF56112">
    <property type="entry name" value="Protein kinase-like (PK-like)"/>
    <property type="match status" value="1"/>
</dbReference>
<organism evidence="16 17">
    <name type="scientific">Vigna radiata var. radiata</name>
    <name type="common">Mung bean</name>
    <name type="synonym">Phaseolus aureus</name>
    <dbReference type="NCBI Taxonomy" id="3916"/>
    <lineage>
        <taxon>Eukaryota</taxon>
        <taxon>Viridiplantae</taxon>
        <taxon>Streptophyta</taxon>
        <taxon>Embryophyta</taxon>
        <taxon>Tracheophyta</taxon>
        <taxon>Spermatophyta</taxon>
        <taxon>Magnoliopsida</taxon>
        <taxon>eudicotyledons</taxon>
        <taxon>Gunneridae</taxon>
        <taxon>Pentapetalae</taxon>
        <taxon>rosids</taxon>
        <taxon>fabids</taxon>
        <taxon>Fabales</taxon>
        <taxon>Fabaceae</taxon>
        <taxon>Papilionoideae</taxon>
        <taxon>50 kb inversion clade</taxon>
        <taxon>NPAAA clade</taxon>
        <taxon>indigoferoid/millettioid clade</taxon>
        <taxon>Phaseoleae</taxon>
        <taxon>Vigna</taxon>
    </lineage>
</organism>
<evidence type="ECO:0000259" key="15">
    <source>
        <dbReference type="PROSITE" id="PS50011"/>
    </source>
</evidence>
<keyword evidence="8 12" id="KW-0067">ATP-binding</keyword>
<evidence type="ECO:0000256" key="2">
    <source>
        <dbReference type="ARBA" id="ARBA00022527"/>
    </source>
</evidence>
<reference evidence="16" key="1">
    <citation type="journal article" date="2014" name="Nat. Commun.">
        <title>Genome sequence of mungbean and insights into evolution within Vigna species.</title>
        <authorList>
            <person name="Kang Y.J."/>
            <person name="Kim S.K."/>
            <person name="Kim M.Y."/>
            <person name="Lestari P."/>
            <person name="Kim K.H."/>
            <person name="Ha B.K."/>
            <person name="Jun T.H."/>
            <person name="Hwang W.J."/>
            <person name="Lee T."/>
            <person name="Lee J."/>
            <person name="Shim S."/>
            <person name="Yoon M.Y."/>
            <person name="Jang Y.E."/>
            <person name="Han K.S."/>
            <person name="Taeprayoon P."/>
            <person name="Yoon N."/>
            <person name="Somta P."/>
            <person name="Tanya P."/>
            <person name="Kim K.S."/>
            <person name="Gwag J.G."/>
            <person name="Moon J.K."/>
            <person name="Lee Y.H."/>
            <person name="Park B.S."/>
            <person name="Bombarely A."/>
            <person name="Doyle J.J."/>
            <person name="Jackson S.A."/>
            <person name="Schafleitner R."/>
            <person name="Srinives P."/>
            <person name="Varshney R.K."/>
            <person name="Lee S.H."/>
        </authorList>
    </citation>
    <scope>NUCLEOTIDE SEQUENCE [LARGE SCALE GENOMIC DNA]</scope>
    <source>
        <strain evidence="16">cv. VC1973A</strain>
    </source>
</reference>
<dbReference type="OrthoDB" id="544400at2759"/>